<reference evidence="4 5" key="1">
    <citation type="submission" date="2018-02" db="EMBL/GenBank/DDBJ databases">
        <title>Genome sequencing of Solimonas sp. HR-BB.</title>
        <authorList>
            <person name="Lee Y."/>
            <person name="Jeon C.O."/>
        </authorList>
    </citation>
    <scope>NUCLEOTIDE SEQUENCE [LARGE SCALE GENOMIC DNA]</scope>
    <source>
        <strain evidence="4 5">HR-BB</strain>
    </source>
</reference>
<evidence type="ECO:0000313" key="4">
    <source>
        <dbReference type="EMBL" id="PPE75051.1"/>
    </source>
</evidence>
<comment type="similarity">
    <text evidence="1">Belongs to the peptidase S13 family.</text>
</comment>
<feature type="chain" id="PRO_5015654392" evidence="3">
    <location>
        <begin position="24"/>
        <end position="481"/>
    </location>
</feature>
<dbReference type="AlphaFoldDB" id="A0A2S5TJB2"/>
<evidence type="ECO:0000256" key="2">
    <source>
        <dbReference type="ARBA" id="ARBA00022801"/>
    </source>
</evidence>
<accession>A0A2S5TJB2</accession>
<dbReference type="GO" id="GO:0004185">
    <property type="term" value="F:serine-type carboxypeptidase activity"/>
    <property type="evidence" value="ECO:0007669"/>
    <property type="project" value="InterPro"/>
</dbReference>
<evidence type="ECO:0000313" key="5">
    <source>
        <dbReference type="Proteomes" id="UP000238220"/>
    </source>
</evidence>
<dbReference type="GO" id="GO:0000270">
    <property type="term" value="P:peptidoglycan metabolic process"/>
    <property type="evidence" value="ECO:0007669"/>
    <property type="project" value="TreeGrafter"/>
</dbReference>
<dbReference type="NCBIfam" id="TIGR00666">
    <property type="entry name" value="PBP4"/>
    <property type="match status" value="1"/>
</dbReference>
<evidence type="ECO:0000256" key="1">
    <source>
        <dbReference type="ARBA" id="ARBA00006096"/>
    </source>
</evidence>
<keyword evidence="4" id="KW-0645">Protease</keyword>
<dbReference type="PRINTS" id="PR00922">
    <property type="entry name" value="DADACBPTASE3"/>
</dbReference>
<dbReference type="GO" id="GO:0006508">
    <property type="term" value="P:proteolysis"/>
    <property type="evidence" value="ECO:0007669"/>
    <property type="project" value="InterPro"/>
</dbReference>
<dbReference type="Pfam" id="PF02113">
    <property type="entry name" value="Peptidase_S13"/>
    <property type="match status" value="1"/>
</dbReference>
<comment type="caution">
    <text evidence="4">The sequence shown here is derived from an EMBL/GenBank/DDBJ whole genome shotgun (WGS) entry which is preliminary data.</text>
</comment>
<feature type="signal peptide" evidence="3">
    <location>
        <begin position="1"/>
        <end position="23"/>
    </location>
</feature>
<organism evidence="4 5">
    <name type="scientific">Solimonas fluminis</name>
    <dbReference type="NCBI Taxonomy" id="2086571"/>
    <lineage>
        <taxon>Bacteria</taxon>
        <taxon>Pseudomonadati</taxon>
        <taxon>Pseudomonadota</taxon>
        <taxon>Gammaproteobacteria</taxon>
        <taxon>Nevskiales</taxon>
        <taxon>Nevskiaceae</taxon>
        <taxon>Solimonas</taxon>
    </lineage>
</organism>
<evidence type="ECO:0000256" key="3">
    <source>
        <dbReference type="SAM" id="SignalP"/>
    </source>
</evidence>
<dbReference type="PANTHER" id="PTHR30023:SF0">
    <property type="entry name" value="PENICILLIN-SENSITIVE CARBOXYPEPTIDASE A"/>
    <property type="match status" value="1"/>
</dbReference>
<name>A0A2S5TJB2_9GAMM</name>
<proteinExistence type="inferred from homology"/>
<keyword evidence="2" id="KW-0378">Hydrolase</keyword>
<protein>
    <submittedName>
        <fullName evidence="4">D-alanyl-D-alanine carboxypeptidase/D-alanyl-D-alanine-endopeptidase</fullName>
    </submittedName>
</protein>
<dbReference type="OrthoDB" id="9802627at2"/>
<dbReference type="EMBL" id="PSNW01000002">
    <property type="protein sequence ID" value="PPE75051.1"/>
    <property type="molecule type" value="Genomic_DNA"/>
</dbReference>
<gene>
    <name evidence="4" type="primary">dacB</name>
    <name evidence="4" type="ORF">C3942_05085</name>
</gene>
<keyword evidence="5" id="KW-1185">Reference proteome</keyword>
<keyword evidence="3" id="KW-0732">Signal</keyword>
<sequence length="481" mass="51349">MVKIAMRPLILLLLSLVSLTAAAGDWPALRQLEKTGASVTALAFDLQSGRSLAAYNPQQRLNAASLTKLVLGAAALEAWEPERTLATELYGSGNLVQGRLEGSLILQGQADPTLEHRDLWLLAAQLRQAGVREVQGDLVVGTAPLGRPACETEDRCKFIARSDSSYAAPLSGIGVDYGSWCLDFSPALQPRHCSGVALPIPVDGRVEERGARNSAPLAVARSLTPEGERMLISGTLDPGSMQRVYRSMADPAGGTGQLLWQMLAELGVRVNGKIYLSAEALPANAWRLASVQGLPLREQLARMMRFSNNYIADVMTLKLAQEARPGPAPTLAQSATQLSALVVRARQALGDGAVIAPPLYSGSGLTPENALSARDLVAVLRAQYLNPRSFPAFYAGLVVPADSSGTRMREGSQAWLTRTAFKTGTMSEPHAVFGIGGYLRKQDGGWIALAVLVNGTPGQALNSRESLKYIRADVESLLARY</sequence>
<keyword evidence="4" id="KW-0121">Carboxypeptidase</keyword>
<dbReference type="InterPro" id="IPR012338">
    <property type="entry name" value="Beta-lactam/transpept-like"/>
</dbReference>
<dbReference type="Gene3D" id="3.50.80.20">
    <property type="entry name" value="D-Ala-D-Ala carboxypeptidase C, peptidase S13"/>
    <property type="match status" value="1"/>
</dbReference>
<dbReference type="Proteomes" id="UP000238220">
    <property type="component" value="Unassembled WGS sequence"/>
</dbReference>
<dbReference type="Gene3D" id="3.40.710.10">
    <property type="entry name" value="DD-peptidase/beta-lactamase superfamily"/>
    <property type="match status" value="1"/>
</dbReference>
<dbReference type="InterPro" id="IPR000667">
    <property type="entry name" value="Peptidase_S13"/>
</dbReference>
<dbReference type="PANTHER" id="PTHR30023">
    <property type="entry name" value="D-ALANYL-D-ALANINE CARBOXYPEPTIDASE"/>
    <property type="match status" value="1"/>
</dbReference>
<dbReference type="SUPFAM" id="SSF56601">
    <property type="entry name" value="beta-lactamase/transpeptidase-like"/>
    <property type="match status" value="1"/>
</dbReference>